<dbReference type="Proteomes" id="UP001144323">
    <property type="component" value="Unassembled WGS sequence"/>
</dbReference>
<accession>A0A9W6GXE6</accession>
<gene>
    <name evidence="1" type="ORF">LMG27198_37490</name>
</gene>
<dbReference type="AlphaFoldDB" id="A0A9W6GXE6"/>
<proteinExistence type="predicted"/>
<protein>
    <submittedName>
        <fullName evidence="1">Uncharacterized protein</fullName>
    </submittedName>
</protein>
<organism evidence="1 2">
    <name type="scientific">Methylocystis echinoides</name>
    <dbReference type="NCBI Taxonomy" id="29468"/>
    <lineage>
        <taxon>Bacteria</taxon>
        <taxon>Pseudomonadati</taxon>
        <taxon>Pseudomonadota</taxon>
        <taxon>Alphaproteobacteria</taxon>
        <taxon>Hyphomicrobiales</taxon>
        <taxon>Methylocystaceae</taxon>
        <taxon>Methylocystis</taxon>
    </lineage>
</organism>
<sequence>MASQQKRRRRRGGGDYGAGFVLPIAHALHLPAELRRGNPIARAIGKTGIRQTGTKNGKGVAQSGLNLIIC</sequence>
<evidence type="ECO:0000313" key="2">
    <source>
        <dbReference type="Proteomes" id="UP001144323"/>
    </source>
</evidence>
<comment type="caution">
    <text evidence="1">The sequence shown here is derived from an EMBL/GenBank/DDBJ whole genome shotgun (WGS) entry which is preliminary data.</text>
</comment>
<evidence type="ECO:0000313" key="1">
    <source>
        <dbReference type="EMBL" id="GLI94757.1"/>
    </source>
</evidence>
<dbReference type="EMBL" id="BSEC01000001">
    <property type="protein sequence ID" value="GLI94757.1"/>
    <property type="molecule type" value="Genomic_DNA"/>
</dbReference>
<reference evidence="1" key="1">
    <citation type="journal article" date="2023" name="Int. J. Syst. Evol. Microbiol.">
        <title>Methylocystis iwaonis sp. nov., a type II methane-oxidizing bacterium from surface soil of a rice paddy field in Japan, and emended description of the genus Methylocystis (ex Whittenbury et al. 1970) Bowman et al. 1993.</title>
        <authorList>
            <person name="Kaise H."/>
            <person name="Sawadogo J.B."/>
            <person name="Alam M.S."/>
            <person name="Ueno C."/>
            <person name="Dianou D."/>
            <person name="Shinjo R."/>
            <person name="Asakawa S."/>
        </authorList>
    </citation>
    <scope>NUCLEOTIDE SEQUENCE</scope>
    <source>
        <strain evidence="1">LMG27198</strain>
    </source>
</reference>
<name>A0A9W6GXE6_9HYPH</name>
<keyword evidence="2" id="KW-1185">Reference proteome</keyword>